<dbReference type="GO" id="GO:0006508">
    <property type="term" value="P:proteolysis"/>
    <property type="evidence" value="ECO:0007669"/>
    <property type="project" value="InterPro"/>
</dbReference>
<name>A0A9X3WP91_9BACI</name>
<dbReference type="PROSITE" id="PS51365">
    <property type="entry name" value="RENAL_DIPEPTIDASE_2"/>
    <property type="match status" value="1"/>
</dbReference>
<accession>A0A9X3WP91</accession>
<dbReference type="SUPFAM" id="SSF51556">
    <property type="entry name" value="Metallo-dependent hydrolases"/>
    <property type="match status" value="1"/>
</dbReference>
<protein>
    <submittedName>
        <fullName evidence="1">Dipeptidase</fullName>
    </submittedName>
</protein>
<comment type="caution">
    <text evidence="1">The sequence shown here is derived from an EMBL/GenBank/DDBJ whole genome shotgun (WGS) entry which is preliminary data.</text>
</comment>
<dbReference type="InterPro" id="IPR008257">
    <property type="entry name" value="Pept_M19"/>
</dbReference>
<dbReference type="AlphaFoldDB" id="A0A9X3WP91"/>
<dbReference type="Gene3D" id="3.20.20.140">
    <property type="entry name" value="Metal-dependent hydrolases"/>
    <property type="match status" value="1"/>
</dbReference>
<dbReference type="PANTHER" id="PTHR10443">
    <property type="entry name" value="MICROSOMAL DIPEPTIDASE"/>
    <property type="match status" value="1"/>
</dbReference>
<dbReference type="Proteomes" id="UP001145072">
    <property type="component" value="Unassembled WGS sequence"/>
</dbReference>
<reference evidence="1" key="1">
    <citation type="submission" date="2022-06" db="EMBL/GenBank/DDBJ databases">
        <title>Aquibacillus sp. a new bacterium isolated from soil saline samples.</title>
        <authorList>
            <person name="Galisteo C."/>
            <person name="De La Haba R."/>
            <person name="Sanchez-Porro C."/>
            <person name="Ventosa A."/>
        </authorList>
    </citation>
    <scope>NUCLEOTIDE SEQUENCE</scope>
    <source>
        <strain evidence="1">JCM 12387</strain>
    </source>
</reference>
<gene>
    <name evidence="1" type="ORF">NC661_15640</name>
</gene>
<organism evidence="1 2">
    <name type="scientific">Aquibacillus koreensis</name>
    <dbReference type="NCBI Taxonomy" id="279446"/>
    <lineage>
        <taxon>Bacteria</taxon>
        <taxon>Bacillati</taxon>
        <taxon>Bacillota</taxon>
        <taxon>Bacilli</taxon>
        <taxon>Bacillales</taxon>
        <taxon>Bacillaceae</taxon>
        <taxon>Aquibacillus</taxon>
    </lineage>
</organism>
<evidence type="ECO:0000313" key="2">
    <source>
        <dbReference type="Proteomes" id="UP001145072"/>
    </source>
</evidence>
<dbReference type="PANTHER" id="PTHR10443:SF12">
    <property type="entry name" value="DIPEPTIDASE"/>
    <property type="match status" value="1"/>
</dbReference>
<proteinExistence type="predicted"/>
<evidence type="ECO:0000313" key="1">
    <source>
        <dbReference type="EMBL" id="MDC3421806.1"/>
    </source>
</evidence>
<dbReference type="Pfam" id="PF01244">
    <property type="entry name" value="Peptidase_M19"/>
    <property type="match status" value="1"/>
</dbReference>
<keyword evidence="2" id="KW-1185">Reference proteome</keyword>
<sequence>MNIIDAHCDVLFQLWEKDLSFFSSNELQVNYKKWMKSSVKVQCFAIFVPDYVSEESQFNIALEMVDLFYTHIIEPYDDIKFISSKEDLLELKENERGAVLTLEGCHVIGRDIAKLKTLIRLGVRAVGLTWNQANAVCDGIGESRGAGLSIFGKEVVETLNKERIWTDVSHLSYQGFFDVMEIASYPMASHSNVKQLCSHRRNLDEKQISSLIERKGWMGITFVSSFLADKEPTTYQDVIRHILYVIQMGGSSSIGFGSDFDGATSYPIDLKDCLHYNRFVKELAHYIDQADLQRICYQNFIDKFPRLR</sequence>
<dbReference type="GO" id="GO:0070573">
    <property type="term" value="F:metallodipeptidase activity"/>
    <property type="evidence" value="ECO:0007669"/>
    <property type="project" value="InterPro"/>
</dbReference>
<dbReference type="EMBL" id="JAMQJZ010000014">
    <property type="protein sequence ID" value="MDC3421806.1"/>
    <property type="molecule type" value="Genomic_DNA"/>
</dbReference>
<dbReference type="InterPro" id="IPR032466">
    <property type="entry name" value="Metal_Hydrolase"/>
</dbReference>
<dbReference type="RefSeq" id="WP_259866401.1">
    <property type="nucleotide sequence ID" value="NZ_JAMQJZ010000014.1"/>
</dbReference>